<dbReference type="Pfam" id="PF13377">
    <property type="entry name" value="Peripla_BP_3"/>
    <property type="match status" value="1"/>
</dbReference>
<dbReference type="InterPro" id="IPR036390">
    <property type="entry name" value="WH_DNA-bd_sf"/>
</dbReference>
<dbReference type="EMBL" id="JBHSMQ010000002">
    <property type="protein sequence ID" value="MFC5454729.1"/>
    <property type="molecule type" value="Genomic_DNA"/>
</dbReference>
<dbReference type="InterPro" id="IPR028082">
    <property type="entry name" value="Peripla_BP_I"/>
</dbReference>
<evidence type="ECO:0000313" key="5">
    <source>
        <dbReference type="EMBL" id="MFC5454729.1"/>
    </source>
</evidence>
<dbReference type="SMART" id="SM00345">
    <property type="entry name" value="HTH_GNTR"/>
    <property type="match status" value="1"/>
</dbReference>
<dbReference type="PANTHER" id="PTHR30146:SF155">
    <property type="entry name" value="ALANINE RACEMASE"/>
    <property type="match status" value="1"/>
</dbReference>
<gene>
    <name evidence="5" type="ORF">ACFQDI_07695</name>
</gene>
<accession>A0ABW0KN18</accession>
<dbReference type="InterPro" id="IPR036388">
    <property type="entry name" value="WH-like_DNA-bd_sf"/>
</dbReference>
<dbReference type="Gene3D" id="3.40.50.2300">
    <property type="match status" value="2"/>
</dbReference>
<keyword evidence="1" id="KW-0805">Transcription regulation</keyword>
<dbReference type="InterPro" id="IPR046335">
    <property type="entry name" value="LacI/GalR-like_sensor"/>
</dbReference>
<keyword evidence="3" id="KW-0804">Transcription</keyword>
<dbReference type="Gene3D" id="1.10.10.10">
    <property type="entry name" value="Winged helix-like DNA-binding domain superfamily/Winged helix DNA-binding domain"/>
    <property type="match status" value="1"/>
</dbReference>
<proteinExistence type="predicted"/>
<evidence type="ECO:0000259" key="4">
    <source>
        <dbReference type="SMART" id="SM00345"/>
    </source>
</evidence>
<dbReference type="PANTHER" id="PTHR30146">
    <property type="entry name" value="LACI-RELATED TRANSCRIPTIONAL REPRESSOR"/>
    <property type="match status" value="1"/>
</dbReference>
<evidence type="ECO:0000256" key="1">
    <source>
        <dbReference type="ARBA" id="ARBA00023015"/>
    </source>
</evidence>
<protein>
    <submittedName>
        <fullName evidence="5">Substrate-binding domain-containing protein</fullName>
    </submittedName>
</protein>
<dbReference type="PRINTS" id="PR00035">
    <property type="entry name" value="HTHGNTR"/>
</dbReference>
<dbReference type="CDD" id="cd06267">
    <property type="entry name" value="PBP1_LacI_sugar_binding-like"/>
    <property type="match status" value="1"/>
</dbReference>
<reference evidence="6" key="1">
    <citation type="journal article" date="2019" name="Int. J. Syst. Evol. Microbiol.">
        <title>The Global Catalogue of Microorganisms (GCM) 10K type strain sequencing project: providing services to taxonomists for standard genome sequencing and annotation.</title>
        <authorList>
            <consortium name="The Broad Institute Genomics Platform"/>
            <consortium name="The Broad Institute Genome Sequencing Center for Infectious Disease"/>
            <person name="Wu L."/>
            <person name="Ma J."/>
        </authorList>
    </citation>
    <scope>NUCLEOTIDE SEQUENCE [LARGE SCALE GENOMIC DNA]</scope>
    <source>
        <strain evidence="6">CGMCC 4.1469</strain>
    </source>
</reference>
<comment type="caution">
    <text evidence="5">The sequence shown here is derived from an EMBL/GenBank/DDBJ whole genome shotgun (WGS) entry which is preliminary data.</text>
</comment>
<dbReference type="SUPFAM" id="SSF46785">
    <property type="entry name" value="Winged helix' DNA-binding domain"/>
    <property type="match status" value="1"/>
</dbReference>
<dbReference type="InterPro" id="IPR000524">
    <property type="entry name" value="Tscrpt_reg_HTH_GntR"/>
</dbReference>
<evidence type="ECO:0000256" key="3">
    <source>
        <dbReference type="ARBA" id="ARBA00023163"/>
    </source>
</evidence>
<dbReference type="SUPFAM" id="SSF53822">
    <property type="entry name" value="Periplasmic binding protein-like I"/>
    <property type="match status" value="1"/>
</dbReference>
<feature type="domain" description="HTH gntR-type" evidence="4">
    <location>
        <begin position="15"/>
        <end position="72"/>
    </location>
</feature>
<evidence type="ECO:0000256" key="2">
    <source>
        <dbReference type="ARBA" id="ARBA00023125"/>
    </source>
</evidence>
<keyword evidence="6" id="KW-1185">Reference proteome</keyword>
<dbReference type="Proteomes" id="UP001596052">
    <property type="component" value="Unassembled WGS sequence"/>
</dbReference>
<evidence type="ECO:0000313" key="6">
    <source>
        <dbReference type="Proteomes" id="UP001596052"/>
    </source>
</evidence>
<organism evidence="5 6">
    <name type="scientific">Prosthecobacter fluviatilis</name>
    <dbReference type="NCBI Taxonomy" id="445931"/>
    <lineage>
        <taxon>Bacteria</taxon>
        <taxon>Pseudomonadati</taxon>
        <taxon>Verrucomicrobiota</taxon>
        <taxon>Verrucomicrobiia</taxon>
        <taxon>Verrucomicrobiales</taxon>
        <taxon>Verrucomicrobiaceae</taxon>
        <taxon>Prosthecobacter</taxon>
    </lineage>
</organism>
<keyword evidence="2" id="KW-0238">DNA-binding</keyword>
<name>A0ABW0KN18_9BACT</name>
<dbReference type="RefSeq" id="WP_377165103.1">
    <property type="nucleotide sequence ID" value="NZ_JBHSMQ010000002.1"/>
</dbReference>
<dbReference type="Pfam" id="PF00392">
    <property type="entry name" value="GntR"/>
    <property type="match status" value="1"/>
</dbReference>
<sequence>MMHSVPPRPSLITHSADFLREALLRGEWQEVLPSERTLCTRLRISRPTLRAVLAQLEREGLIGAVVNKRRHILTVPATRAKSVSSRVIALLTPVPQQAMPPFVLFWVDALRELLAEAGYQLEVHASAHCFAAKPAGGLKKLTQRAPAAVWVMFRSNAVMQRWFAEQQLPAVIAGSCADGVELPSVDLDYRATCRHAATMLMQKGHRRIALLLPDSAHGGDADSAQGFREAFARCDAEPCIVQHHETAEQVIDSLNEALKRKPALTAFLVARSIHTLTVVTHLLRLGHKLPQDFAVVSRDDDAFLDHVVPKVTRYSADAAKFAKRLARLVLELAQTGHTSMKPVRLMPDLRRGETV</sequence>